<evidence type="ECO:0000256" key="1">
    <source>
        <dbReference type="ARBA" id="ARBA00023054"/>
    </source>
</evidence>
<dbReference type="InterPro" id="IPR012955">
    <property type="entry name" value="CASP_C"/>
</dbReference>
<name>R7TDW8_CAPTE</name>
<keyword evidence="3" id="KW-1133">Transmembrane helix</keyword>
<dbReference type="EMBL" id="KB310391">
    <property type="protein sequence ID" value="ELT91707.1"/>
    <property type="molecule type" value="Genomic_DNA"/>
</dbReference>
<evidence type="ECO:0000256" key="3">
    <source>
        <dbReference type="SAM" id="Phobius"/>
    </source>
</evidence>
<accession>R7TDW8</accession>
<evidence type="ECO:0000256" key="2">
    <source>
        <dbReference type="SAM" id="Coils"/>
    </source>
</evidence>
<dbReference type="GO" id="GO:0000139">
    <property type="term" value="C:Golgi membrane"/>
    <property type="evidence" value="ECO:0007669"/>
    <property type="project" value="InterPro"/>
</dbReference>
<feature type="signal peptide" evidence="4">
    <location>
        <begin position="1"/>
        <end position="19"/>
    </location>
</feature>
<evidence type="ECO:0000313" key="6">
    <source>
        <dbReference type="EMBL" id="ELT91707.1"/>
    </source>
</evidence>
<evidence type="ECO:0000313" key="7">
    <source>
        <dbReference type="EnsemblMetazoa" id="CapteP219049"/>
    </source>
</evidence>
<keyword evidence="4" id="KW-0732">Signal</keyword>
<reference evidence="7" key="3">
    <citation type="submission" date="2015-06" db="UniProtKB">
        <authorList>
            <consortium name="EnsemblMetazoa"/>
        </authorList>
    </citation>
    <scope>IDENTIFICATION</scope>
</reference>
<dbReference type="OMA" id="ESRYQSQ"/>
<dbReference type="EMBL" id="AMQN01002918">
    <property type="status" value="NOT_ANNOTATED_CDS"/>
    <property type="molecule type" value="Genomic_DNA"/>
</dbReference>
<dbReference type="STRING" id="283909.R7TDW8"/>
<dbReference type="PANTHER" id="PTHR14043">
    <property type="entry name" value="CCAAT DISPLACEMENT PROTEIN-RELATED"/>
    <property type="match status" value="1"/>
</dbReference>
<proteinExistence type="predicted"/>
<feature type="domain" description="CASP C-terminal" evidence="5">
    <location>
        <begin position="91"/>
        <end position="310"/>
    </location>
</feature>
<protein>
    <recommendedName>
        <fullName evidence="5">CASP C-terminal domain-containing protein</fullName>
    </recommendedName>
</protein>
<dbReference type="GO" id="GO:0006891">
    <property type="term" value="P:intra-Golgi vesicle-mediated transport"/>
    <property type="evidence" value="ECO:0007669"/>
    <property type="project" value="InterPro"/>
</dbReference>
<evidence type="ECO:0000313" key="8">
    <source>
        <dbReference type="Proteomes" id="UP000014760"/>
    </source>
</evidence>
<keyword evidence="1 2" id="KW-0175">Coiled coil</keyword>
<dbReference type="Proteomes" id="UP000014760">
    <property type="component" value="Unassembled WGS sequence"/>
</dbReference>
<reference evidence="6 8" key="2">
    <citation type="journal article" date="2013" name="Nature">
        <title>Insights into bilaterian evolution from three spiralian genomes.</title>
        <authorList>
            <person name="Simakov O."/>
            <person name="Marletaz F."/>
            <person name="Cho S.J."/>
            <person name="Edsinger-Gonzales E."/>
            <person name="Havlak P."/>
            <person name="Hellsten U."/>
            <person name="Kuo D.H."/>
            <person name="Larsson T."/>
            <person name="Lv J."/>
            <person name="Arendt D."/>
            <person name="Savage R."/>
            <person name="Osoegawa K."/>
            <person name="de Jong P."/>
            <person name="Grimwood J."/>
            <person name="Chapman J.A."/>
            <person name="Shapiro H."/>
            <person name="Aerts A."/>
            <person name="Otillar R.P."/>
            <person name="Terry A.Y."/>
            <person name="Boore J.L."/>
            <person name="Grigoriev I.V."/>
            <person name="Lindberg D.R."/>
            <person name="Seaver E.C."/>
            <person name="Weisblat D.A."/>
            <person name="Putnam N.H."/>
            <person name="Rokhsar D.S."/>
        </authorList>
    </citation>
    <scope>NUCLEOTIDE SEQUENCE</scope>
    <source>
        <strain evidence="6 8">I ESC-2004</strain>
    </source>
</reference>
<reference evidence="8" key="1">
    <citation type="submission" date="2012-12" db="EMBL/GenBank/DDBJ databases">
        <authorList>
            <person name="Hellsten U."/>
            <person name="Grimwood J."/>
            <person name="Chapman J.A."/>
            <person name="Shapiro H."/>
            <person name="Aerts A."/>
            <person name="Otillar R.P."/>
            <person name="Terry A.Y."/>
            <person name="Boore J.L."/>
            <person name="Simakov O."/>
            <person name="Marletaz F."/>
            <person name="Cho S.-J."/>
            <person name="Edsinger-Gonzales E."/>
            <person name="Havlak P."/>
            <person name="Kuo D.-H."/>
            <person name="Larsson T."/>
            <person name="Lv J."/>
            <person name="Arendt D."/>
            <person name="Savage R."/>
            <person name="Osoegawa K."/>
            <person name="de Jong P."/>
            <person name="Lindberg D.R."/>
            <person name="Seaver E.C."/>
            <person name="Weisblat D.A."/>
            <person name="Putnam N.H."/>
            <person name="Grigoriev I.V."/>
            <person name="Rokhsar D.S."/>
        </authorList>
    </citation>
    <scope>NUCLEOTIDE SEQUENCE</scope>
    <source>
        <strain evidence="8">I ESC-2004</strain>
    </source>
</reference>
<sequence length="345" mass="39617">MDTILVLLVVWLTLSESLATMRHRVQLTNWDVGGSATKFSGFNLLSMRTNLDISWLLLSLDILIVPDESFNTSYYVWSHTTYNLFPVKSAKLQEQYNEAFITITDQKQLIAQLEEDLRNVNALSSMFRGEGEGEATSHSAEFVADAVKDVAIPPSHLGDAPPLKSAADSLLPIVQSQRERFRVRAQELEAESTLHQQQITFLQNEMDKLRSDNVKLYEKIKFLQSYPTKNTFSDDTENRYSSQYEEKLDPFSSFSKKERQRKYMNLKPYDKITLSMGRFVMGNKIARTIVFFYTILLHLLVFLVLYKMAYTESCKRDLALECQNKFADHMAAVHGEALHHDDVLG</sequence>
<dbReference type="Pfam" id="PF08172">
    <property type="entry name" value="CASP_C"/>
    <property type="match status" value="1"/>
</dbReference>
<feature type="transmembrane region" description="Helical" evidence="3">
    <location>
        <begin position="285"/>
        <end position="306"/>
    </location>
</feature>
<dbReference type="AlphaFoldDB" id="R7TDW8"/>
<dbReference type="OrthoDB" id="10257567at2759"/>
<evidence type="ECO:0000259" key="5">
    <source>
        <dbReference type="Pfam" id="PF08172"/>
    </source>
</evidence>
<keyword evidence="8" id="KW-1185">Reference proteome</keyword>
<dbReference type="HOGENOM" id="CLU_069218_0_0_1"/>
<feature type="coiled-coil region" evidence="2">
    <location>
        <begin position="185"/>
        <end position="219"/>
    </location>
</feature>
<dbReference type="EnsemblMetazoa" id="CapteT219049">
    <property type="protein sequence ID" value="CapteP219049"/>
    <property type="gene ID" value="CapteG219049"/>
</dbReference>
<keyword evidence="3" id="KW-0812">Transmembrane</keyword>
<evidence type="ECO:0000256" key="4">
    <source>
        <dbReference type="SAM" id="SignalP"/>
    </source>
</evidence>
<dbReference type="PANTHER" id="PTHR14043:SF17">
    <property type="entry name" value="PROTEIN CASP"/>
    <property type="match status" value="1"/>
</dbReference>
<gene>
    <name evidence="6" type="ORF">CAPTEDRAFT_219049</name>
</gene>
<organism evidence="6">
    <name type="scientific">Capitella teleta</name>
    <name type="common">Polychaete worm</name>
    <dbReference type="NCBI Taxonomy" id="283909"/>
    <lineage>
        <taxon>Eukaryota</taxon>
        <taxon>Metazoa</taxon>
        <taxon>Spiralia</taxon>
        <taxon>Lophotrochozoa</taxon>
        <taxon>Annelida</taxon>
        <taxon>Polychaeta</taxon>
        <taxon>Sedentaria</taxon>
        <taxon>Scolecida</taxon>
        <taxon>Capitellidae</taxon>
        <taxon>Capitella</taxon>
    </lineage>
</organism>
<keyword evidence="3" id="KW-0472">Membrane</keyword>
<feature type="chain" id="PRO_5008786900" description="CASP C-terminal domain-containing protein" evidence="4">
    <location>
        <begin position="20"/>
        <end position="345"/>
    </location>
</feature>